<dbReference type="EMBL" id="UFQS01000164">
    <property type="protein sequence ID" value="SSX00677.1"/>
    <property type="molecule type" value="Genomic_DNA"/>
</dbReference>
<dbReference type="PRINTS" id="PR00080">
    <property type="entry name" value="SDRFAMILY"/>
</dbReference>
<dbReference type="AlphaFoldDB" id="A0A336LXI2"/>
<dbReference type="FunFam" id="3.40.50.720:FF:000084">
    <property type="entry name" value="Short-chain dehydrogenase reductase"/>
    <property type="match status" value="1"/>
</dbReference>
<dbReference type="PANTHER" id="PTHR43943:SF2">
    <property type="entry name" value="DEHYDROGENASE_REDUCTASE 4"/>
    <property type="match status" value="1"/>
</dbReference>
<dbReference type="Gene3D" id="3.40.50.720">
    <property type="entry name" value="NAD(P)-binding Rossmann-like Domain"/>
    <property type="match status" value="1"/>
</dbReference>
<dbReference type="InterPro" id="IPR020904">
    <property type="entry name" value="Sc_DH/Rdtase_CS"/>
</dbReference>
<gene>
    <name evidence="4" type="primary">CSON003504</name>
</gene>
<dbReference type="PRINTS" id="PR00081">
    <property type="entry name" value="GDHRDH"/>
</dbReference>
<evidence type="ECO:0000256" key="1">
    <source>
        <dbReference type="ARBA" id="ARBA00006484"/>
    </source>
</evidence>
<dbReference type="InterPro" id="IPR036291">
    <property type="entry name" value="NAD(P)-bd_dom_sf"/>
</dbReference>
<organism evidence="4">
    <name type="scientific">Culicoides sonorensis</name>
    <name type="common">Biting midge</name>
    <dbReference type="NCBI Taxonomy" id="179676"/>
    <lineage>
        <taxon>Eukaryota</taxon>
        <taxon>Metazoa</taxon>
        <taxon>Ecdysozoa</taxon>
        <taxon>Arthropoda</taxon>
        <taxon>Hexapoda</taxon>
        <taxon>Insecta</taxon>
        <taxon>Pterygota</taxon>
        <taxon>Neoptera</taxon>
        <taxon>Endopterygota</taxon>
        <taxon>Diptera</taxon>
        <taxon>Nematocera</taxon>
        <taxon>Chironomoidea</taxon>
        <taxon>Ceratopogonidae</taxon>
        <taxon>Ceratopogoninae</taxon>
        <taxon>Culicoides</taxon>
        <taxon>Monoculicoides</taxon>
    </lineage>
</organism>
<keyword evidence="2" id="KW-0560">Oxidoreductase</keyword>
<name>A0A336LXI2_CULSO</name>
<reference evidence="4" key="2">
    <citation type="submission" date="2018-07" db="EMBL/GenBank/DDBJ databases">
        <authorList>
            <person name="Quirk P.G."/>
            <person name="Krulwich T.A."/>
        </authorList>
    </citation>
    <scope>NUCLEOTIDE SEQUENCE</scope>
</reference>
<dbReference type="PANTHER" id="PTHR43943">
    <property type="entry name" value="DEHYDROGENASE/REDUCTASE (SDR FAMILY) MEMBER 4"/>
    <property type="match status" value="1"/>
</dbReference>
<comment type="similarity">
    <text evidence="1">Belongs to the short-chain dehydrogenases/reductases (SDR) family.</text>
</comment>
<dbReference type="GO" id="GO:0004090">
    <property type="term" value="F:carbonyl reductase (NADPH) activity"/>
    <property type="evidence" value="ECO:0007669"/>
    <property type="project" value="TreeGrafter"/>
</dbReference>
<dbReference type="EMBL" id="UFQT01000164">
    <property type="protein sequence ID" value="SSX21057.1"/>
    <property type="molecule type" value="Genomic_DNA"/>
</dbReference>
<dbReference type="SUPFAM" id="SSF51735">
    <property type="entry name" value="NAD(P)-binding Rossmann-fold domains"/>
    <property type="match status" value="1"/>
</dbReference>
<protein>
    <submittedName>
        <fullName evidence="4">CSON003504 protein</fullName>
    </submittedName>
</protein>
<evidence type="ECO:0000313" key="3">
    <source>
        <dbReference type="EMBL" id="SSX00677.1"/>
    </source>
</evidence>
<evidence type="ECO:0000256" key="2">
    <source>
        <dbReference type="ARBA" id="ARBA00023002"/>
    </source>
</evidence>
<dbReference type="PROSITE" id="PS00061">
    <property type="entry name" value="ADH_SHORT"/>
    <property type="match status" value="1"/>
</dbReference>
<proteinExistence type="inferred from homology"/>
<dbReference type="NCBIfam" id="NF005559">
    <property type="entry name" value="PRK07231.1"/>
    <property type="match status" value="1"/>
</dbReference>
<dbReference type="VEuPathDB" id="VectorBase:CSON003504"/>
<evidence type="ECO:0000313" key="4">
    <source>
        <dbReference type="EMBL" id="SSX21057.1"/>
    </source>
</evidence>
<dbReference type="InterPro" id="IPR002347">
    <property type="entry name" value="SDR_fam"/>
</dbReference>
<reference evidence="3" key="1">
    <citation type="submission" date="2018-04" db="EMBL/GenBank/DDBJ databases">
        <authorList>
            <person name="Go L.Y."/>
            <person name="Mitchell J.A."/>
        </authorList>
    </citation>
    <scope>NUCLEOTIDE SEQUENCE</scope>
    <source>
        <tissue evidence="3">Whole organism</tissue>
    </source>
</reference>
<dbReference type="OMA" id="WEVANVI"/>
<sequence length="270" mass="28628">MQRLALSRGLCTQSKTISNRLAGKTAVISASTDGIGFAIAQRLGQEGANVVISSRKEQNVTAALNKLKDMGLTQVHGVKCHVGSPEDRTNLIQEAVKKFGGIDILVSNAAVNPEVGSVLECSEKAWDKIFEINVKAAFLLAKEVVPYLRERKGGNIVFVSSIAGYQPFSLLGAYSVSKTALFGLTKAASQDLAQENIRVNCVAPGIVKTKFSSALYETPEAEEAALSIIPMKRFATSEEISGTVAFLVSDDASYVTGETIVAAGGMPSRL</sequence>
<accession>A0A336LXI2</accession>
<dbReference type="Pfam" id="PF13561">
    <property type="entry name" value="adh_short_C2"/>
    <property type="match status" value="1"/>
</dbReference>